<sequence>MATGGGSDDDPHAASDAAPTAAVAIKPNCLLLKPFTVRRSSHGVSVGCPRFTTAAHGTYFTD</sequence>
<gene>
    <name evidence="1" type="ORF">MAUB_32200</name>
</gene>
<reference evidence="1 2" key="1">
    <citation type="journal article" date="2019" name="Emerg. Microbes Infect.">
        <title>Comprehensive subspecies identification of 175 nontuberculous mycobacteria species based on 7547 genomic profiles.</title>
        <authorList>
            <person name="Matsumoto Y."/>
            <person name="Kinjo T."/>
            <person name="Motooka D."/>
            <person name="Nabeya D."/>
            <person name="Jung N."/>
            <person name="Uechi K."/>
            <person name="Horii T."/>
            <person name="Iida T."/>
            <person name="Fujita J."/>
            <person name="Nakamura S."/>
        </authorList>
    </citation>
    <scope>NUCLEOTIDE SEQUENCE [LARGE SCALE GENOMIC DNA]</scope>
    <source>
        <strain evidence="1 2">JCM 15296</strain>
    </source>
</reference>
<dbReference type="EMBL" id="AP022577">
    <property type="protein sequence ID" value="BBX85347.1"/>
    <property type="molecule type" value="Genomic_DNA"/>
</dbReference>
<name>A0ABN5YU90_9MYCO</name>
<evidence type="ECO:0000313" key="2">
    <source>
        <dbReference type="Proteomes" id="UP000465609"/>
    </source>
</evidence>
<evidence type="ECO:0000313" key="1">
    <source>
        <dbReference type="EMBL" id="BBX85347.1"/>
    </source>
</evidence>
<keyword evidence="2" id="KW-1185">Reference proteome</keyword>
<dbReference type="Proteomes" id="UP000465609">
    <property type="component" value="Chromosome"/>
</dbReference>
<organism evidence="1 2">
    <name type="scientific">Mycolicibacterium aubagnense</name>
    <dbReference type="NCBI Taxonomy" id="319707"/>
    <lineage>
        <taxon>Bacteria</taxon>
        <taxon>Bacillati</taxon>
        <taxon>Actinomycetota</taxon>
        <taxon>Actinomycetes</taxon>
        <taxon>Mycobacteriales</taxon>
        <taxon>Mycobacteriaceae</taxon>
        <taxon>Mycolicibacterium</taxon>
    </lineage>
</organism>
<dbReference type="RefSeq" id="WP_163910721.1">
    <property type="nucleotide sequence ID" value="NZ_AP022577.1"/>
</dbReference>
<accession>A0ABN5YU90</accession>
<protein>
    <submittedName>
        <fullName evidence="1">Uncharacterized protein</fullName>
    </submittedName>
</protein>
<proteinExistence type="predicted"/>